<sequence length="113" mass="12209">MTLAVALQAALVAAGLVLAAFCWELSRRLRKLNDLETGLGGAIAVMAAEIARLEAALAAARSGATTASDGLAREIEKARSERAYWALQRQFLPPGAEPRRTLRRRRPVEVKDV</sequence>
<dbReference type="Proteomes" id="UP000182944">
    <property type="component" value="Unassembled WGS sequence"/>
</dbReference>
<evidence type="ECO:0000313" key="1">
    <source>
        <dbReference type="EMBL" id="SDX02849.1"/>
    </source>
</evidence>
<dbReference type="EMBL" id="FNNA01000002">
    <property type="protein sequence ID" value="SDX02849.1"/>
    <property type="molecule type" value="Genomic_DNA"/>
</dbReference>
<accession>A0A1H2YE75</accession>
<dbReference type="STRING" id="1545044.SAMN05444276_102807"/>
<protein>
    <submittedName>
        <fullName evidence="1">Uncharacterized protein</fullName>
    </submittedName>
</protein>
<proteinExistence type="predicted"/>
<gene>
    <name evidence="1" type="ORF">SAMN05444276_102807</name>
</gene>
<dbReference type="RefSeq" id="WP_036736153.1">
    <property type="nucleotide sequence ID" value="NZ_FNNA01000002.1"/>
</dbReference>
<reference evidence="2" key="1">
    <citation type="submission" date="2016-10" db="EMBL/GenBank/DDBJ databases">
        <authorList>
            <person name="Varghese N."/>
            <person name="Submissions S."/>
        </authorList>
    </citation>
    <scope>NUCLEOTIDE SEQUENCE [LARGE SCALE GENOMIC DNA]</scope>
    <source>
        <strain evidence="2">DSM 29303</strain>
    </source>
</reference>
<dbReference type="AlphaFoldDB" id="A0A1H2YE75"/>
<name>A0A1H2YE75_9RHOB</name>
<evidence type="ECO:0000313" key="2">
    <source>
        <dbReference type="Proteomes" id="UP000182944"/>
    </source>
</evidence>
<organism evidence="1 2">
    <name type="scientific">Paracoccus sanguinis</name>
    <dbReference type="NCBI Taxonomy" id="1545044"/>
    <lineage>
        <taxon>Bacteria</taxon>
        <taxon>Pseudomonadati</taxon>
        <taxon>Pseudomonadota</taxon>
        <taxon>Alphaproteobacteria</taxon>
        <taxon>Rhodobacterales</taxon>
        <taxon>Paracoccaceae</taxon>
        <taxon>Paracoccus</taxon>
    </lineage>
</organism>
<keyword evidence="2" id="KW-1185">Reference proteome</keyword>